<evidence type="ECO:0000313" key="3">
    <source>
        <dbReference type="EMBL" id="KAK6494814.1"/>
    </source>
</evidence>
<dbReference type="Proteomes" id="UP001369086">
    <property type="component" value="Unassembled WGS sequence"/>
</dbReference>
<dbReference type="PANTHER" id="PTHR28358">
    <property type="entry name" value="TRANSMEMBRANE PROTEIN 127"/>
    <property type="match status" value="1"/>
</dbReference>
<feature type="transmembrane region" description="Helical" evidence="1">
    <location>
        <begin position="173"/>
        <end position="192"/>
    </location>
</feature>
<keyword evidence="1" id="KW-0812">Transmembrane</keyword>
<dbReference type="PANTHER" id="PTHR28358:SF1">
    <property type="entry name" value="TRANSMEMBRANE PROTEIN 127"/>
    <property type="match status" value="1"/>
</dbReference>
<protein>
    <submittedName>
        <fullName evidence="3">Transmembrane protein 127-like isoform X1</fullName>
    </submittedName>
</protein>
<organism evidence="3 4">
    <name type="scientific">Huso huso</name>
    <name type="common">Beluga</name>
    <name type="synonym">Acipenser huso</name>
    <dbReference type="NCBI Taxonomy" id="61971"/>
    <lineage>
        <taxon>Eukaryota</taxon>
        <taxon>Metazoa</taxon>
        <taxon>Chordata</taxon>
        <taxon>Craniata</taxon>
        <taxon>Vertebrata</taxon>
        <taxon>Euteleostomi</taxon>
        <taxon>Actinopterygii</taxon>
        <taxon>Chondrostei</taxon>
        <taxon>Acipenseriformes</taxon>
        <taxon>Acipenseridae</taxon>
        <taxon>Huso</taxon>
    </lineage>
</organism>
<evidence type="ECO:0000256" key="1">
    <source>
        <dbReference type="SAM" id="Phobius"/>
    </source>
</evidence>
<keyword evidence="1" id="KW-1133">Transmembrane helix</keyword>
<keyword evidence="1" id="KW-0472">Membrane</keyword>
<feature type="transmembrane region" description="Helical" evidence="1">
    <location>
        <begin position="95"/>
        <end position="118"/>
    </location>
</feature>
<dbReference type="EMBL" id="JAHFZB010000001">
    <property type="protein sequence ID" value="KAK6494814.1"/>
    <property type="molecule type" value="Genomic_DNA"/>
</dbReference>
<dbReference type="Pfam" id="PF20517">
    <property type="entry name" value="TMEM127"/>
    <property type="match status" value="1"/>
</dbReference>
<dbReference type="InterPro" id="IPR046795">
    <property type="entry name" value="TMEM127_TM"/>
</dbReference>
<comment type="caution">
    <text evidence="3">The sequence shown here is derived from an EMBL/GenBank/DDBJ whole genome shotgun (WGS) entry which is preliminary data.</text>
</comment>
<gene>
    <name evidence="3" type="ORF">HHUSO_G1440</name>
</gene>
<accession>A0ABR1ACK3</accession>
<proteinExistence type="predicted"/>
<reference evidence="3 4" key="1">
    <citation type="submission" date="2021-05" db="EMBL/GenBank/DDBJ databases">
        <authorList>
            <person name="Zahm M."/>
            <person name="Klopp C."/>
            <person name="Cabau C."/>
            <person name="Kuhl H."/>
            <person name="Suciu R."/>
            <person name="Ciorpac M."/>
            <person name="Holostenco D."/>
            <person name="Gessner J."/>
            <person name="Wuertz S."/>
            <person name="Hohne C."/>
            <person name="Stock M."/>
            <person name="Gislard M."/>
            <person name="Lluch J."/>
            <person name="Milhes M."/>
            <person name="Lampietro C."/>
            <person name="Lopez Roques C."/>
            <person name="Donnadieu C."/>
            <person name="Du K."/>
            <person name="Schartl M."/>
            <person name="Guiguen Y."/>
        </authorList>
    </citation>
    <scope>NUCLEOTIDE SEQUENCE [LARGE SCALE GENOMIC DNA]</scope>
    <source>
        <strain evidence="3">Hh-F2</strain>
        <tissue evidence="3">Blood</tissue>
    </source>
</reference>
<evidence type="ECO:0000259" key="2">
    <source>
        <dbReference type="Pfam" id="PF20517"/>
    </source>
</evidence>
<sequence length="234" mass="25572">MSHMNDSSAVLTKQRRCRSCSRQMMALSLPPAAVSQCFSLVSLCTSIADPNWVEVSNITSGHEAGSQIFGVAYTLHLSRNVSDRDPLGALQKTGVHLLILLAALCYSGILVSSGAFLFDFLGGSKKWPRMVCMLHITTAVLCVCVVFLSGAVFKVISDNLEQKGDLRVVFGESFYIAVLALLFSCLGSCWSLSQLYQQRRQRGDYLVIEDPGEDSDSTALLRDGGEVDFSNWDN</sequence>
<keyword evidence="4" id="KW-1185">Reference proteome</keyword>
<feature type="transmembrane region" description="Helical" evidence="1">
    <location>
        <begin position="130"/>
        <end position="153"/>
    </location>
</feature>
<feature type="domain" description="Transmembrane protein 127 transmembrane region" evidence="2">
    <location>
        <begin position="91"/>
        <end position="192"/>
    </location>
</feature>
<dbReference type="InterPro" id="IPR033331">
    <property type="entry name" value="TMEM127"/>
</dbReference>
<name>A0ABR1ACK3_HUSHU</name>
<evidence type="ECO:0000313" key="4">
    <source>
        <dbReference type="Proteomes" id="UP001369086"/>
    </source>
</evidence>